<evidence type="ECO:0000256" key="6">
    <source>
        <dbReference type="ARBA" id="ARBA00012180"/>
    </source>
</evidence>
<dbReference type="PANTHER" id="PTHR10954:SF23">
    <property type="entry name" value="RIBONUCLEASE"/>
    <property type="match status" value="1"/>
</dbReference>
<dbReference type="GO" id="GO:0006298">
    <property type="term" value="P:mismatch repair"/>
    <property type="evidence" value="ECO:0007669"/>
    <property type="project" value="TreeGrafter"/>
</dbReference>
<dbReference type="GO" id="GO:0003723">
    <property type="term" value="F:RNA binding"/>
    <property type="evidence" value="ECO:0007669"/>
    <property type="project" value="UniProtKB-UniRule"/>
</dbReference>
<gene>
    <name evidence="14" type="primary">rnhC</name>
    <name evidence="18" type="ORF">HXA33_03395</name>
</gene>
<evidence type="ECO:0000256" key="5">
    <source>
        <dbReference type="ARBA" id="ARBA00008378"/>
    </source>
</evidence>
<evidence type="ECO:0000313" key="18">
    <source>
        <dbReference type="EMBL" id="MCR6095579.1"/>
    </source>
</evidence>
<evidence type="ECO:0000256" key="2">
    <source>
        <dbReference type="ARBA" id="ARBA00001946"/>
    </source>
</evidence>
<comment type="similarity">
    <text evidence="5 14">Belongs to the RNase HII family. RnhC subfamily.</text>
</comment>
<dbReference type="InterPro" id="IPR024567">
    <property type="entry name" value="RNase_HII/HIII_dom"/>
</dbReference>
<dbReference type="InterPro" id="IPR012337">
    <property type="entry name" value="RNaseH-like_sf"/>
</dbReference>
<keyword evidence="11 14" id="KW-0255">Endonuclease</keyword>
<evidence type="ECO:0000259" key="17">
    <source>
        <dbReference type="PROSITE" id="PS51975"/>
    </source>
</evidence>
<keyword evidence="10 14" id="KW-0479">Metal-binding</keyword>
<dbReference type="PIRSF" id="PIRSF037748">
    <property type="entry name" value="RnhC"/>
    <property type="match status" value="1"/>
</dbReference>
<protein>
    <recommendedName>
        <fullName evidence="7 14">Ribonuclease HIII</fullName>
        <shortName evidence="14">RNase HIII</shortName>
        <ecNumber evidence="6 14">3.1.26.4</ecNumber>
    </recommendedName>
</protein>
<evidence type="ECO:0000256" key="11">
    <source>
        <dbReference type="ARBA" id="ARBA00022759"/>
    </source>
</evidence>
<comment type="function">
    <text evidence="3 14">Endonuclease that specifically degrades the RNA of RNA-DNA hybrids.</text>
</comment>
<evidence type="ECO:0000256" key="13">
    <source>
        <dbReference type="ARBA" id="ARBA00022842"/>
    </source>
</evidence>
<keyword evidence="19" id="KW-1185">Reference proteome</keyword>
<dbReference type="SUPFAM" id="SSF53098">
    <property type="entry name" value="Ribonuclease H-like"/>
    <property type="match status" value="1"/>
</dbReference>
<feature type="compositionally biased region" description="Polar residues" evidence="16">
    <location>
        <begin position="65"/>
        <end position="84"/>
    </location>
</feature>
<dbReference type="InterPro" id="IPR001352">
    <property type="entry name" value="RNase_HII/HIII"/>
</dbReference>
<keyword evidence="12 14" id="KW-0378">Hydrolase</keyword>
<evidence type="ECO:0000256" key="3">
    <source>
        <dbReference type="ARBA" id="ARBA00004065"/>
    </source>
</evidence>
<dbReference type="RefSeq" id="WP_257820343.1">
    <property type="nucleotide sequence ID" value="NZ_JABXYM010000001.1"/>
</dbReference>
<evidence type="ECO:0000256" key="7">
    <source>
        <dbReference type="ARBA" id="ARBA00021407"/>
    </source>
</evidence>
<evidence type="ECO:0000256" key="16">
    <source>
        <dbReference type="SAM" id="MobiDB-lite"/>
    </source>
</evidence>
<dbReference type="PROSITE" id="PS51975">
    <property type="entry name" value="RNASE_H_2"/>
    <property type="match status" value="1"/>
</dbReference>
<name>A0A9Q4AZJ9_SALAG</name>
<dbReference type="CDD" id="cd06590">
    <property type="entry name" value="RNase_HII_bacteria_HIII_like"/>
    <property type="match status" value="1"/>
</dbReference>
<feature type="region of interest" description="Disordered" evidence="16">
    <location>
        <begin position="64"/>
        <end position="92"/>
    </location>
</feature>
<keyword evidence="9 14" id="KW-0540">Nuclease</keyword>
<comment type="cofactor">
    <cofactor evidence="2">
        <name>Mg(2+)</name>
        <dbReference type="ChEBI" id="CHEBI:18420"/>
    </cofactor>
</comment>
<dbReference type="InterPro" id="IPR024568">
    <property type="entry name" value="RNase_HIII_N"/>
</dbReference>
<dbReference type="CDD" id="cd14796">
    <property type="entry name" value="RNAse_HIII_N"/>
    <property type="match status" value="1"/>
</dbReference>
<feature type="domain" description="RNase H type-2" evidence="17">
    <location>
        <begin position="101"/>
        <end position="319"/>
    </location>
</feature>
<dbReference type="HAMAP" id="MF_00053">
    <property type="entry name" value="RNase_HIII"/>
    <property type="match status" value="1"/>
</dbReference>
<dbReference type="Gene3D" id="3.30.420.10">
    <property type="entry name" value="Ribonuclease H-like superfamily/Ribonuclease H"/>
    <property type="match status" value="1"/>
</dbReference>
<dbReference type="GO" id="GO:0043137">
    <property type="term" value="P:DNA replication, removal of RNA primer"/>
    <property type="evidence" value="ECO:0007669"/>
    <property type="project" value="TreeGrafter"/>
</dbReference>
<comment type="cofactor">
    <cofactor evidence="14 15">
        <name>Mn(2+)</name>
        <dbReference type="ChEBI" id="CHEBI:29035"/>
    </cofactor>
    <cofactor evidence="14 15">
        <name>Mg(2+)</name>
        <dbReference type="ChEBI" id="CHEBI:18420"/>
    </cofactor>
    <text evidence="14 15">Manganese or magnesium. Binds 1 divalent metal ion per monomer in the absence of substrate. May bind a second metal ion after substrate binding.</text>
</comment>
<feature type="binding site" evidence="14 15">
    <location>
        <position position="108"/>
    </location>
    <ligand>
        <name>a divalent metal cation</name>
        <dbReference type="ChEBI" id="CHEBI:60240"/>
    </ligand>
</feature>
<keyword evidence="8 14" id="KW-0963">Cytoplasm</keyword>
<dbReference type="GO" id="GO:0032299">
    <property type="term" value="C:ribonuclease H2 complex"/>
    <property type="evidence" value="ECO:0007669"/>
    <property type="project" value="TreeGrafter"/>
</dbReference>
<feature type="binding site" evidence="14 15">
    <location>
        <position position="107"/>
    </location>
    <ligand>
        <name>a divalent metal cation</name>
        <dbReference type="ChEBI" id="CHEBI:60240"/>
    </ligand>
</feature>
<evidence type="ECO:0000256" key="12">
    <source>
        <dbReference type="ARBA" id="ARBA00022801"/>
    </source>
</evidence>
<dbReference type="Gene3D" id="3.30.310.10">
    <property type="entry name" value="TATA-Binding Protein"/>
    <property type="match status" value="1"/>
</dbReference>
<reference evidence="18" key="1">
    <citation type="submission" date="2020-06" db="EMBL/GenBank/DDBJ databases">
        <title>Insight into the genomes of haloalkaliphilic bacilli from Kenyan soda lakes.</title>
        <authorList>
            <person name="Mwirichia R."/>
            <person name="Villamizar G.C."/>
            <person name="Poehlein A."/>
            <person name="Mugweru J."/>
            <person name="Kipnyargis A."/>
            <person name="Kiplimo D."/>
            <person name="Orwa P."/>
            <person name="Daniel R."/>
        </authorList>
    </citation>
    <scope>NUCLEOTIDE SEQUENCE</scope>
    <source>
        <strain evidence="18">B1096_S55</strain>
    </source>
</reference>
<dbReference type="GO" id="GO:0005737">
    <property type="term" value="C:cytoplasm"/>
    <property type="evidence" value="ECO:0007669"/>
    <property type="project" value="UniProtKB-SubCell"/>
</dbReference>
<dbReference type="NCBIfam" id="TIGR00716">
    <property type="entry name" value="rnhC"/>
    <property type="match status" value="1"/>
</dbReference>
<evidence type="ECO:0000256" key="9">
    <source>
        <dbReference type="ARBA" id="ARBA00022722"/>
    </source>
</evidence>
<evidence type="ECO:0000256" key="10">
    <source>
        <dbReference type="ARBA" id="ARBA00022723"/>
    </source>
</evidence>
<dbReference type="Proteomes" id="UP001057753">
    <property type="component" value="Unassembled WGS sequence"/>
</dbReference>
<dbReference type="GO" id="GO:0000287">
    <property type="term" value="F:magnesium ion binding"/>
    <property type="evidence" value="ECO:0007669"/>
    <property type="project" value="UniProtKB-UniRule"/>
</dbReference>
<dbReference type="InterPro" id="IPR036397">
    <property type="entry name" value="RNaseH_sf"/>
</dbReference>
<evidence type="ECO:0000256" key="15">
    <source>
        <dbReference type="PROSITE-ProRule" id="PRU01319"/>
    </source>
</evidence>
<comment type="subcellular location">
    <subcellularLocation>
        <location evidence="4 14">Cytoplasm</location>
    </subcellularLocation>
</comment>
<dbReference type="EC" id="3.1.26.4" evidence="6 14"/>
<dbReference type="EMBL" id="JABXYM010000001">
    <property type="protein sequence ID" value="MCR6095579.1"/>
    <property type="molecule type" value="Genomic_DNA"/>
</dbReference>
<accession>A0A9Q4AZJ9</accession>
<evidence type="ECO:0000256" key="4">
    <source>
        <dbReference type="ARBA" id="ARBA00004496"/>
    </source>
</evidence>
<sequence length="319" mass="35614">MSYEVIIVSRKKLDDMKDHYRSSLKATVPQGAIFSAKTAVGCHVTAYQSGKVLFQGKEASKEAAQWQNESSTPKHSLATSTTQKSHVDNHSYYPPNNLETLTILGSDETGTGDYFGPMTVACVHLTVEQMKTIDSWGVRDSKTIKDADIRHLAPKLLKECIYSLLILKNDKYNHMQKKGMNQGEMKALLHHRAIINVMTTCKEKNLDFDGVLVDQFVTPSGYFKYLSNNGTTWSAKKPIYFATKAESKHPAVATASILARYAFLKEMDILSKKFGVTIPKGAGPHVDLAAKEIIQQYGKETLYSITKWHFSNTQRALAL</sequence>
<dbReference type="FunFam" id="3.30.420.10:FF:000047">
    <property type="entry name" value="Ribonuclease HIII"/>
    <property type="match status" value="1"/>
</dbReference>
<evidence type="ECO:0000256" key="8">
    <source>
        <dbReference type="ARBA" id="ARBA00022490"/>
    </source>
</evidence>
<proteinExistence type="inferred from homology"/>
<dbReference type="InterPro" id="IPR012295">
    <property type="entry name" value="TBP_dom_sf"/>
</dbReference>
<dbReference type="Pfam" id="PF11858">
    <property type="entry name" value="DUF3378"/>
    <property type="match status" value="1"/>
</dbReference>
<comment type="caution">
    <text evidence="18">The sequence shown here is derived from an EMBL/GenBank/DDBJ whole genome shotgun (WGS) entry which is preliminary data.</text>
</comment>
<dbReference type="Pfam" id="PF01351">
    <property type="entry name" value="RNase_HII"/>
    <property type="match status" value="1"/>
</dbReference>
<keyword evidence="13 14" id="KW-0460">Magnesium</keyword>
<feature type="binding site" evidence="14 15">
    <location>
        <position position="214"/>
    </location>
    <ligand>
        <name>a divalent metal cation</name>
        <dbReference type="ChEBI" id="CHEBI:60240"/>
    </ligand>
</feature>
<evidence type="ECO:0000256" key="1">
    <source>
        <dbReference type="ARBA" id="ARBA00000077"/>
    </source>
</evidence>
<evidence type="ECO:0000256" key="14">
    <source>
        <dbReference type="HAMAP-Rule" id="MF_00053"/>
    </source>
</evidence>
<dbReference type="AlphaFoldDB" id="A0A9Q4AZJ9"/>
<dbReference type="InterPro" id="IPR004641">
    <property type="entry name" value="RNase_HIII"/>
</dbReference>
<dbReference type="GO" id="GO:0004523">
    <property type="term" value="F:RNA-DNA hybrid ribonuclease activity"/>
    <property type="evidence" value="ECO:0007669"/>
    <property type="project" value="UniProtKB-UniRule"/>
</dbReference>
<evidence type="ECO:0000313" key="19">
    <source>
        <dbReference type="Proteomes" id="UP001057753"/>
    </source>
</evidence>
<organism evidence="18 19">
    <name type="scientific">Salipaludibacillus agaradhaerens</name>
    <name type="common">Bacillus agaradhaerens</name>
    <dbReference type="NCBI Taxonomy" id="76935"/>
    <lineage>
        <taxon>Bacteria</taxon>
        <taxon>Bacillati</taxon>
        <taxon>Bacillota</taxon>
        <taxon>Bacilli</taxon>
        <taxon>Bacillales</taxon>
        <taxon>Bacillaceae</taxon>
    </lineage>
</organism>
<dbReference type="PANTHER" id="PTHR10954">
    <property type="entry name" value="RIBONUCLEASE H2 SUBUNIT A"/>
    <property type="match status" value="1"/>
</dbReference>
<comment type="catalytic activity">
    <reaction evidence="1 14 15">
        <text>Endonucleolytic cleavage to 5'-phosphomonoester.</text>
        <dbReference type="EC" id="3.1.26.4"/>
    </reaction>
</comment>